<name>A0A972NSW8_9BURK</name>
<reference evidence="1 2" key="1">
    <citation type="submission" date="2019-11" db="EMBL/GenBank/DDBJ databases">
        <title>Metabolism of dissolved organic matter in forest soils.</title>
        <authorList>
            <person name="Cyle K.T."/>
            <person name="Wilhelm R.C."/>
            <person name="Martinez C.E."/>
        </authorList>
    </citation>
    <scope>NUCLEOTIDE SEQUENCE [LARGE SCALE GENOMIC DNA]</scope>
    <source>
        <strain evidence="1 2">5N</strain>
    </source>
</reference>
<organism evidence="1 2">
    <name type="scientific">Paraburkholderia elongata</name>
    <dbReference type="NCBI Taxonomy" id="2675747"/>
    <lineage>
        <taxon>Bacteria</taxon>
        <taxon>Pseudomonadati</taxon>
        <taxon>Pseudomonadota</taxon>
        <taxon>Betaproteobacteria</taxon>
        <taxon>Burkholderiales</taxon>
        <taxon>Burkholderiaceae</taxon>
        <taxon>Paraburkholderia</taxon>
    </lineage>
</organism>
<proteinExistence type="predicted"/>
<dbReference type="RefSeq" id="WP_172172150.1">
    <property type="nucleotide sequence ID" value="NZ_WOEZ01000185.1"/>
</dbReference>
<dbReference type="EMBL" id="WOEZ01000185">
    <property type="protein sequence ID" value="NPT59106.1"/>
    <property type="molecule type" value="Genomic_DNA"/>
</dbReference>
<evidence type="ECO:0000313" key="1">
    <source>
        <dbReference type="EMBL" id="NPT59106.1"/>
    </source>
</evidence>
<protein>
    <submittedName>
        <fullName evidence="1">Uncharacterized protein</fullName>
    </submittedName>
</protein>
<dbReference type="Proteomes" id="UP000655523">
    <property type="component" value="Unassembled WGS sequence"/>
</dbReference>
<accession>A0A972NSW8</accession>
<gene>
    <name evidence="1" type="ORF">GNZ13_32245</name>
</gene>
<dbReference type="AlphaFoldDB" id="A0A972NSW8"/>
<comment type="caution">
    <text evidence="1">The sequence shown here is derived from an EMBL/GenBank/DDBJ whole genome shotgun (WGS) entry which is preliminary data.</text>
</comment>
<evidence type="ECO:0000313" key="2">
    <source>
        <dbReference type="Proteomes" id="UP000655523"/>
    </source>
</evidence>
<keyword evidence="2" id="KW-1185">Reference proteome</keyword>
<sequence>MARKTSIVTISTRGRDIGKVFHITELSSAQSEEWATRALFVMMNCGVDIPDDLLSAGLAGIAAIGIKSLSRVPYEMAKPLFDEMWECIRIQPDPNIPNVIRALVESDIEEVSTRLTLRKAVLDLHLDFFRSAAPSQQEAAAAVAKI</sequence>